<evidence type="ECO:0000313" key="2">
    <source>
        <dbReference type="EMBL" id="GGB37228.1"/>
    </source>
</evidence>
<organism evidence="2 3">
    <name type="scientific">Tistrella bauzanensis</name>
    <dbReference type="NCBI Taxonomy" id="657419"/>
    <lineage>
        <taxon>Bacteria</taxon>
        <taxon>Pseudomonadati</taxon>
        <taxon>Pseudomonadota</taxon>
        <taxon>Alphaproteobacteria</taxon>
        <taxon>Geminicoccales</taxon>
        <taxon>Geminicoccaceae</taxon>
        <taxon>Tistrella</taxon>
    </lineage>
</organism>
<name>A0ABQ1IFH1_9PROT</name>
<feature type="chain" id="PRO_5046028055" description="Argininosuccinate lyase" evidence="1">
    <location>
        <begin position="24"/>
        <end position="110"/>
    </location>
</feature>
<keyword evidence="1" id="KW-0732">Signal</keyword>
<keyword evidence="3" id="KW-1185">Reference proteome</keyword>
<dbReference type="Proteomes" id="UP000603352">
    <property type="component" value="Unassembled WGS sequence"/>
</dbReference>
<evidence type="ECO:0000256" key="1">
    <source>
        <dbReference type="SAM" id="SignalP"/>
    </source>
</evidence>
<sequence length="110" mass="12263">MKKSVLGAVAMLVAAGWGSAALANNFALTIENRTKSVVESFYASPVGEDDWEEDMFENKVLAPGKSLTVRFSDDRQVCKYDIRFEFQGDRLDPLEDTQNLCDLGTYTITE</sequence>
<reference evidence="3" key="1">
    <citation type="journal article" date="2019" name="Int. J. Syst. Evol. Microbiol.">
        <title>The Global Catalogue of Microorganisms (GCM) 10K type strain sequencing project: providing services to taxonomists for standard genome sequencing and annotation.</title>
        <authorList>
            <consortium name="The Broad Institute Genomics Platform"/>
            <consortium name="The Broad Institute Genome Sequencing Center for Infectious Disease"/>
            <person name="Wu L."/>
            <person name="Ma J."/>
        </authorList>
    </citation>
    <scope>NUCLEOTIDE SEQUENCE [LARGE SCALE GENOMIC DNA]</scope>
    <source>
        <strain evidence="3">CGMCC 1.10188</strain>
    </source>
</reference>
<dbReference type="EMBL" id="BMDZ01000017">
    <property type="protein sequence ID" value="GGB37228.1"/>
    <property type="molecule type" value="Genomic_DNA"/>
</dbReference>
<protein>
    <recommendedName>
        <fullName evidence="4">Argininosuccinate lyase</fullName>
    </recommendedName>
</protein>
<gene>
    <name evidence="2" type="ORF">GCM10011505_18340</name>
</gene>
<accession>A0ABQ1IFH1</accession>
<dbReference type="RefSeq" id="WP_188577049.1">
    <property type="nucleotide sequence ID" value="NZ_BMDZ01000017.1"/>
</dbReference>
<evidence type="ECO:0000313" key="3">
    <source>
        <dbReference type="Proteomes" id="UP000603352"/>
    </source>
</evidence>
<comment type="caution">
    <text evidence="2">The sequence shown here is derived from an EMBL/GenBank/DDBJ whole genome shotgun (WGS) entry which is preliminary data.</text>
</comment>
<proteinExistence type="predicted"/>
<evidence type="ECO:0008006" key="4">
    <source>
        <dbReference type="Google" id="ProtNLM"/>
    </source>
</evidence>
<feature type="signal peptide" evidence="1">
    <location>
        <begin position="1"/>
        <end position="23"/>
    </location>
</feature>